<comment type="caution">
    <text evidence="5">The sequence shown here is derived from an EMBL/GenBank/DDBJ whole genome shotgun (WGS) entry which is preliminary data.</text>
</comment>
<feature type="region of interest" description="Disordered" evidence="1">
    <location>
        <begin position="619"/>
        <end position="644"/>
    </location>
</feature>
<keyword evidence="7" id="KW-0418">Kinase</keyword>
<accession>A0A9P1CAJ2</accession>
<sequence length="1848" mass="201305">MMWRLLYGLWPLTSSAHWMCASQRGNTCVVESNNGQPKNNPIRYQGNVEFKGAVWQCNMRNLAALETLKFEFIVTGKISFLEGSLLHCATVTIQAQTVVISDTSEISANGTSHVQDANLEGEKWGSAAQRGASHGGLGGTASGCTDDAQLSRRLSLVHGDPFAPWQFGRAGGSQKRGAGGGRVKIVATTIQLNGTLSASGTAPDDADEEGGSCGSGGSIWIDSPNIIQPVSNPQSSIDNSGEVDFVEDLGPSASTVQKGRILALGGCCRNCLCGGGGRVMTEVASGSVPRNVIISGGCFRDVLKMDGEGCRCGSAGTWVVTPSIGRRRRMSPAPARHRWLRRFHWPKLWGKTARPAPQPMSSTVTLRVDNSFAVSLAGAKLPQPTPLPHFNFPVALQVNDALVVPSDQDASWLLSGLTMLSDQTGSTLKHFGAGPLLLNFTKDNDGLELAFSSILQARELQILHARHITLRQNAAIDANVASLVADEIHAHQGALGQGEGFFKMQAKKVILGSGRLRAGSIIAEEDLVIKRGSRLQSSQRRCDQLPVRLMSPCDGFLSTMDPSNQSWFENVSFDIMLASRNGSIVVEDEAEIYAGSFLLCSKENITVRGLVSAKGLGCAPNRGEGPGTSPQVQSSNSRRGGNELTCGGGGGGHCGNGGDGVRNRSHARCMGTGGLKYDGWWTSETFGSAKPSKVPTWSASGGGGDSAGAGGGIIWIETAALHMPSNSTGISASGEDATARVDGGDGSGGGAGGTVIINVTKVNGSSDIEAVGGRGGGCIGGGGGGGAIGSAGPNASEVWADYTGSLVVRGGGGDSSVACRGFTGERGCSGELLQLGVCDPGHAGIFCAECPAGTYNPPEAPLNITASFRVCLPCKNKPAQGYYTATGWLNESCPYACPSGFPPMEVNPDCDDPWSYYFAFFGGVWGVALLALLSAIFFGLLIGAKRVQTRRRLQWLQKQRNTGHRYVGMNDEEMLLFESLRGRHPLADIDVGVAEGTVGDFVSAVHSLRSRTVGESRPRWLMGYVSSCWSRWRSRRKSGKKEAHLLHIGDLPYHTARIYIFGENVPRDPWRLSLQVPEELRQYIDERRWTNFAEEVNSRCGKRMRFQLVAEGVLRWLYLPVAEYIRWRLRFSRAAEVAAFVWSRSEDSRPEQTIWRLGLDNYSRFGLKFGTDREMTLAYVDILDYCKAPENWVIKPQLPMLIAMAGDGEYTAPYHLDYADPFVQSVAQYLGRRTWHQVLLPFNLLARLLPPNPTEEDMKPLRRSMQRVSNRILRQTDIECHAVLFEVQVPKTNFPRRRTAEVTPRQGRQASWDIQISHVEQPEVIAGRSGWNSSERTPTGSLTPVMSVEHVLRRRLALVLTQRGANWNSSRTALHERLSRVIPSPLGGLVYPTDFLHLAQYSPAICPSPLPDFHAFPELPELDRPDAYQDFDSLLRQRSAGRFGNSTLSAAFRDCGWAESYSEPLSPQVSTYTLPLDQSPPSRHRLARWRRINGPRSAFDAMSEVIGESFVRIIQRLEDSLHFLAAPGNHIYSWYLRRLRAIRAIGGVGRQTGLYLRHRKPRGSQESTLLCLMMTVVVATLGFIAQSAILFRLQPRHTAFFAALLLPPFADLLALVNTTLFLCGAADGTTACLFVVASNLNSLIGLLSRLMAMERWRSLGLFHVLGEYLMVFTVKVFMCRLVNLTIAYYEAEPALLEPGGNDADHEWVRDHVLFRRPTASPPKEAAGSASVVSGRPQPLEEMYVEHNAQSWSVQGLDSSRALSDRFEEDQEGGRCFGACCYRGLTRVLELFNGRCPASASHLQNKRHLSMLRLKGSDSVSVSDGWTPLVHKMSKSSFHIDRIESPDFS</sequence>
<evidence type="ECO:0000256" key="3">
    <source>
        <dbReference type="SAM" id="SignalP"/>
    </source>
</evidence>
<dbReference type="PANTHER" id="PTHR31513">
    <property type="entry name" value="EPHRIN TYPE-B RECEPTOR"/>
    <property type="match status" value="1"/>
</dbReference>
<evidence type="ECO:0000313" key="7">
    <source>
        <dbReference type="EMBL" id="CAL4775919.1"/>
    </source>
</evidence>
<protein>
    <submittedName>
        <fullName evidence="7">Tyrosine-protein kinase ephrin type A/B receptor-like domain-containing protein</fullName>
    </submittedName>
</protein>
<feature type="signal peptide" evidence="3">
    <location>
        <begin position="1"/>
        <end position="16"/>
    </location>
</feature>
<evidence type="ECO:0000256" key="2">
    <source>
        <dbReference type="SAM" id="Phobius"/>
    </source>
</evidence>
<feature type="transmembrane region" description="Helical" evidence="2">
    <location>
        <begin position="914"/>
        <end position="942"/>
    </location>
</feature>
<keyword evidence="3" id="KW-0732">Signal</keyword>
<keyword evidence="7" id="KW-0675">Receptor</keyword>
<dbReference type="EMBL" id="CAMXCT010001283">
    <property type="protein sequence ID" value="CAI3988607.1"/>
    <property type="molecule type" value="Genomic_DNA"/>
</dbReference>
<reference evidence="6" key="2">
    <citation type="submission" date="2024-04" db="EMBL/GenBank/DDBJ databases">
        <authorList>
            <person name="Chen Y."/>
            <person name="Shah S."/>
            <person name="Dougan E. K."/>
            <person name="Thang M."/>
            <person name="Chan C."/>
        </authorList>
    </citation>
    <scope>NUCLEOTIDE SEQUENCE [LARGE SCALE GENOMIC DNA]</scope>
</reference>
<feature type="chain" id="PRO_5043270239" evidence="3">
    <location>
        <begin position="17"/>
        <end position="1848"/>
    </location>
</feature>
<reference evidence="5" key="1">
    <citation type="submission" date="2022-10" db="EMBL/GenBank/DDBJ databases">
        <authorList>
            <person name="Chen Y."/>
            <person name="Dougan E. K."/>
            <person name="Chan C."/>
            <person name="Rhodes N."/>
            <person name="Thang M."/>
        </authorList>
    </citation>
    <scope>NUCLEOTIDE SEQUENCE</scope>
</reference>
<proteinExistence type="predicted"/>
<evidence type="ECO:0000313" key="8">
    <source>
        <dbReference type="Proteomes" id="UP001152797"/>
    </source>
</evidence>
<evidence type="ECO:0000259" key="4">
    <source>
        <dbReference type="Pfam" id="PF26010"/>
    </source>
</evidence>
<dbReference type="Proteomes" id="UP001152797">
    <property type="component" value="Unassembled WGS sequence"/>
</dbReference>
<gene>
    <name evidence="5" type="ORF">C1SCF055_LOCUS15755</name>
</gene>
<keyword evidence="2" id="KW-1133">Transmembrane helix</keyword>
<dbReference type="InterPro" id="IPR058316">
    <property type="entry name" value="DUF8003"/>
</dbReference>
<dbReference type="Pfam" id="PF26010">
    <property type="entry name" value="DUF8003"/>
    <property type="match status" value="1"/>
</dbReference>
<keyword evidence="7" id="KW-0808">Transferase</keyword>
<evidence type="ECO:0000313" key="6">
    <source>
        <dbReference type="EMBL" id="CAL1141982.1"/>
    </source>
</evidence>
<feature type="compositionally biased region" description="Polar residues" evidence="1">
    <location>
        <begin position="628"/>
        <end position="639"/>
    </location>
</feature>
<dbReference type="GO" id="GO:0016301">
    <property type="term" value="F:kinase activity"/>
    <property type="evidence" value="ECO:0007669"/>
    <property type="project" value="UniProtKB-KW"/>
</dbReference>
<dbReference type="PANTHER" id="PTHR31513:SF2">
    <property type="entry name" value="MRAZ"/>
    <property type="match status" value="1"/>
</dbReference>
<feature type="domain" description="DUF8003" evidence="4">
    <location>
        <begin position="838"/>
        <end position="904"/>
    </location>
</feature>
<keyword evidence="8" id="KW-1185">Reference proteome</keyword>
<dbReference type="OrthoDB" id="433465at2759"/>
<name>A0A9P1CAJ2_9DINO</name>
<keyword evidence="2" id="KW-0472">Membrane</keyword>
<dbReference type="EMBL" id="CAMXCT020001283">
    <property type="protein sequence ID" value="CAL1141982.1"/>
    <property type="molecule type" value="Genomic_DNA"/>
</dbReference>
<dbReference type="EMBL" id="CAMXCT030001283">
    <property type="protein sequence ID" value="CAL4775919.1"/>
    <property type="molecule type" value="Genomic_DNA"/>
</dbReference>
<keyword evidence="2" id="KW-0812">Transmembrane</keyword>
<organism evidence="5">
    <name type="scientific">Cladocopium goreaui</name>
    <dbReference type="NCBI Taxonomy" id="2562237"/>
    <lineage>
        <taxon>Eukaryota</taxon>
        <taxon>Sar</taxon>
        <taxon>Alveolata</taxon>
        <taxon>Dinophyceae</taxon>
        <taxon>Suessiales</taxon>
        <taxon>Symbiodiniaceae</taxon>
        <taxon>Cladocopium</taxon>
    </lineage>
</organism>
<evidence type="ECO:0000256" key="1">
    <source>
        <dbReference type="SAM" id="MobiDB-lite"/>
    </source>
</evidence>
<feature type="transmembrane region" description="Helical" evidence="2">
    <location>
        <begin position="1569"/>
        <end position="1593"/>
    </location>
</feature>
<evidence type="ECO:0000313" key="5">
    <source>
        <dbReference type="EMBL" id="CAI3988607.1"/>
    </source>
</evidence>